<comment type="caution">
    <text evidence="1">The sequence shown here is derived from an EMBL/GenBank/DDBJ whole genome shotgun (WGS) entry which is preliminary data.</text>
</comment>
<reference evidence="1 2" key="1">
    <citation type="submission" date="2018-07" db="EMBL/GenBank/DDBJ databases">
        <title>The draft genome of Phyllobacterium salinisoli.</title>
        <authorList>
            <person name="Liu L."/>
            <person name="Li L."/>
            <person name="Zhang X."/>
            <person name="Liang L."/>
        </authorList>
    </citation>
    <scope>NUCLEOTIDE SEQUENCE [LARGE SCALE GENOMIC DNA]</scope>
    <source>
        <strain evidence="1 2">LLAN61</strain>
    </source>
</reference>
<organism evidence="1 2">
    <name type="scientific">Phyllobacterium salinisoli</name>
    <dbReference type="NCBI Taxonomy" id="1899321"/>
    <lineage>
        <taxon>Bacteria</taxon>
        <taxon>Pseudomonadati</taxon>
        <taxon>Pseudomonadota</taxon>
        <taxon>Alphaproteobacteria</taxon>
        <taxon>Hyphomicrobiales</taxon>
        <taxon>Phyllobacteriaceae</taxon>
        <taxon>Phyllobacterium</taxon>
    </lineage>
</organism>
<keyword evidence="2" id="KW-1185">Reference proteome</keyword>
<accession>A0A368JW62</accession>
<gene>
    <name evidence="1" type="ORF">DUT91_24345</name>
</gene>
<dbReference type="RefSeq" id="WP_114442970.1">
    <property type="nucleotide sequence ID" value="NZ_QOZG01000045.1"/>
</dbReference>
<dbReference type="EMBL" id="QOZG01000045">
    <property type="protein sequence ID" value="RCS21406.1"/>
    <property type="molecule type" value="Genomic_DNA"/>
</dbReference>
<protein>
    <submittedName>
        <fullName evidence="1">Uncharacterized protein</fullName>
    </submittedName>
</protein>
<proteinExistence type="predicted"/>
<dbReference type="Proteomes" id="UP000253420">
    <property type="component" value="Unassembled WGS sequence"/>
</dbReference>
<name>A0A368JW62_9HYPH</name>
<evidence type="ECO:0000313" key="1">
    <source>
        <dbReference type="EMBL" id="RCS21406.1"/>
    </source>
</evidence>
<dbReference type="AlphaFoldDB" id="A0A368JW62"/>
<sequence>MQILKLDPRALKDNPDDAAACFGKPGIWYSEQNLSTFVSGRDELDFTFCLLPPKSALPPLPHVTFPIWLV</sequence>
<evidence type="ECO:0000313" key="2">
    <source>
        <dbReference type="Proteomes" id="UP000253420"/>
    </source>
</evidence>